<keyword evidence="1" id="KW-0812">Transmembrane</keyword>
<evidence type="ECO:0000256" key="1">
    <source>
        <dbReference type="SAM" id="Phobius"/>
    </source>
</evidence>
<reference evidence="2" key="1">
    <citation type="submission" date="2021-11" db="EMBL/GenBank/DDBJ databases">
        <title>Draft genome sequence of Alcaligenes endophyticus type strain CCUG 75668T.</title>
        <authorList>
            <person name="Salva-Serra F."/>
            <person name="Duran R.E."/>
            <person name="Seeger M."/>
            <person name="Moore E.R.B."/>
            <person name="Jaen-Luchoro D."/>
        </authorList>
    </citation>
    <scope>NUCLEOTIDE SEQUENCE</scope>
    <source>
        <strain evidence="2">CCUG 75668</strain>
    </source>
</reference>
<comment type="caution">
    <text evidence="2">The sequence shown here is derived from an EMBL/GenBank/DDBJ whole genome shotgun (WGS) entry which is preliminary data.</text>
</comment>
<protein>
    <recommendedName>
        <fullName evidence="4">PH domain-containing protein</fullName>
    </recommendedName>
</protein>
<evidence type="ECO:0008006" key="4">
    <source>
        <dbReference type="Google" id="ProtNLM"/>
    </source>
</evidence>
<feature type="transmembrane region" description="Helical" evidence="1">
    <location>
        <begin position="5"/>
        <end position="22"/>
    </location>
</feature>
<organism evidence="2 3">
    <name type="scientific">Alcaligenes endophyticus</name>
    <dbReference type="NCBI Taxonomy" id="1929088"/>
    <lineage>
        <taxon>Bacteria</taxon>
        <taxon>Pseudomonadati</taxon>
        <taxon>Pseudomonadota</taxon>
        <taxon>Betaproteobacteria</taxon>
        <taxon>Burkholderiales</taxon>
        <taxon>Alcaligenaceae</taxon>
        <taxon>Alcaligenes</taxon>
    </lineage>
</organism>
<dbReference type="RefSeq" id="WP_266123220.1">
    <property type="nucleotide sequence ID" value="NZ_JAJHNU010000003.1"/>
</dbReference>
<keyword evidence="1" id="KW-0472">Membrane</keyword>
<keyword evidence="3" id="KW-1185">Reference proteome</keyword>
<proteinExistence type="predicted"/>
<accession>A0ABT8EKG7</accession>
<evidence type="ECO:0000313" key="2">
    <source>
        <dbReference type="EMBL" id="MDN4121770.1"/>
    </source>
</evidence>
<dbReference type="EMBL" id="JAJHNU010000003">
    <property type="protein sequence ID" value="MDN4121770.1"/>
    <property type="molecule type" value="Genomic_DNA"/>
</dbReference>
<keyword evidence="1" id="KW-1133">Transmembrane helix</keyword>
<gene>
    <name evidence="2" type="ORF">LMS43_10755</name>
</gene>
<sequence length="125" mass="13948">MAYWLPALVLFFVGGIPIISLLGRDNSLPYLFLLVLVYAVCVRLILKQTLSITLDTEQGLLFQGRYHPSSSIRSLGISRIKPQSNAEGSSHISVVLSHGEERLSPYIQKEIAKDLLQDLQRDLAL</sequence>
<feature type="transmembrane region" description="Helical" evidence="1">
    <location>
        <begin position="28"/>
        <end position="46"/>
    </location>
</feature>
<dbReference type="Proteomes" id="UP001168613">
    <property type="component" value="Unassembled WGS sequence"/>
</dbReference>
<name>A0ABT8EKG7_9BURK</name>
<evidence type="ECO:0000313" key="3">
    <source>
        <dbReference type="Proteomes" id="UP001168613"/>
    </source>
</evidence>